<dbReference type="Gene3D" id="3.30.750.44">
    <property type="match status" value="1"/>
</dbReference>
<reference evidence="1" key="1">
    <citation type="submission" date="2021-01" db="EMBL/GenBank/DDBJ databases">
        <authorList>
            <person name="Corre E."/>
            <person name="Pelletier E."/>
            <person name="Niang G."/>
            <person name="Scheremetjew M."/>
            <person name="Finn R."/>
            <person name="Kale V."/>
            <person name="Holt S."/>
            <person name="Cochrane G."/>
            <person name="Meng A."/>
            <person name="Brown T."/>
            <person name="Cohen L."/>
        </authorList>
    </citation>
    <scope>NUCLEOTIDE SEQUENCE</scope>
    <source>
        <strain evidence="1">GSO104</strain>
    </source>
</reference>
<dbReference type="EMBL" id="HBNS01012923">
    <property type="protein sequence ID" value="CAE4598690.1"/>
    <property type="molecule type" value="Transcribed_RNA"/>
</dbReference>
<name>A0A7S4UPW1_9STRA</name>
<gene>
    <name evidence="1" type="ORF">DBRI00130_LOCUS10426</name>
</gene>
<protein>
    <submittedName>
        <fullName evidence="1">Uncharacterized protein</fullName>
    </submittedName>
</protein>
<dbReference type="AlphaFoldDB" id="A0A7S4UPW1"/>
<evidence type="ECO:0000313" key="1">
    <source>
        <dbReference type="EMBL" id="CAE4598690.1"/>
    </source>
</evidence>
<accession>A0A7S4UPW1</accession>
<proteinExistence type="predicted"/>
<organism evidence="1">
    <name type="scientific">Ditylum brightwellii</name>
    <dbReference type="NCBI Taxonomy" id="49249"/>
    <lineage>
        <taxon>Eukaryota</taxon>
        <taxon>Sar</taxon>
        <taxon>Stramenopiles</taxon>
        <taxon>Ochrophyta</taxon>
        <taxon>Bacillariophyta</taxon>
        <taxon>Mediophyceae</taxon>
        <taxon>Lithodesmiophycidae</taxon>
        <taxon>Lithodesmiales</taxon>
        <taxon>Lithodesmiaceae</taxon>
        <taxon>Ditylum</taxon>
    </lineage>
</organism>
<sequence length="118" mass="12909">MASSFMQQRQTLFRPSPVNVMEEEIATAKSVLGDDADLPPPAAIVTMSAQFNDNSQLSSPSSVQPIAARLAPPSMLDKAWTLVDKYHIDCTFHVQDWNEVKTTYNAKVMSALASHPSS</sequence>